<evidence type="ECO:0000313" key="2">
    <source>
        <dbReference type="Proteomes" id="UP000252517"/>
    </source>
</evidence>
<evidence type="ECO:0008006" key="3">
    <source>
        <dbReference type="Google" id="ProtNLM"/>
    </source>
</evidence>
<reference evidence="1 2" key="1">
    <citation type="submission" date="2014-07" db="EMBL/GenBank/DDBJ databases">
        <title>Draft genome sequence of Thalassospira profundimaris S25-3-2.</title>
        <authorList>
            <person name="Lai Q."/>
            <person name="Shao Z."/>
        </authorList>
    </citation>
    <scope>NUCLEOTIDE SEQUENCE [LARGE SCALE GENOMIC DNA]</scope>
    <source>
        <strain evidence="1 2">S25-3-2</strain>
    </source>
</reference>
<name>A0A367WTM5_9PROT</name>
<sequence>MQKLTDARNFLLKSGLGIKAKELLTFAEKGTVRCLQGDSTTNANFQINYVAHLILTDYAGNPEDLLFLMTKWVDENCPDRDQDALEFHVDIINTKAADVSIKVNLSETTVVVLEDNGTRLNYQRDADVRDIDMGTYFPGLT</sequence>
<protein>
    <recommendedName>
        <fullName evidence="3">Tail protein</fullName>
    </recommendedName>
</protein>
<dbReference type="Proteomes" id="UP000252517">
    <property type="component" value="Unassembled WGS sequence"/>
</dbReference>
<gene>
    <name evidence="1" type="ORF">TH25_19285</name>
</gene>
<dbReference type="RefSeq" id="WP_114089797.1">
    <property type="nucleotide sequence ID" value="NZ_JPWH01000019.1"/>
</dbReference>
<dbReference type="AlphaFoldDB" id="A0A367WTM5"/>
<dbReference type="OrthoDB" id="8564199at2"/>
<dbReference type="Pfam" id="PF06891">
    <property type="entry name" value="P2_Phage_GpR"/>
    <property type="match status" value="1"/>
</dbReference>
<dbReference type="EMBL" id="JPWH01000019">
    <property type="protein sequence ID" value="RCK44803.1"/>
    <property type="molecule type" value="Genomic_DNA"/>
</dbReference>
<proteinExistence type="predicted"/>
<dbReference type="InterPro" id="IPR009678">
    <property type="entry name" value="Phage_tail_completion_R"/>
</dbReference>
<comment type="caution">
    <text evidence="1">The sequence shown here is derived from an EMBL/GenBank/DDBJ whole genome shotgun (WGS) entry which is preliminary data.</text>
</comment>
<accession>A0A367WTM5</accession>
<organism evidence="1 2">
    <name type="scientific">Thalassospira profundimaris</name>
    <dbReference type="NCBI Taxonomy" id="502049"/>
    <lineage>
        <taxon>Bacteria</taxon>
        <taxon>Pseudomonadati</taxon>
        <taxon>Pseudomonadota</taxon>
        <taxon>Alphaproteobacteria</taxon>
        <taxon>Rhodospirillales</taxon>
        <taxon>Thalassospiraceae</taxon>
        <taxon>Thalassospira</taxon>
    </lineage>
</organism>
<evidence type="ECO:0000313" key="1">
    <source>
        <dbReference type="EMBL" id="RCK44803.1"/>
    </source>
</evidence>